<dbReference type="InterPro" id="IPR041657">
    <property type="entry name" value="HTH_17"/>
</dbReference>
<dbReference type="SUPFAM" id="SSF46955">
    <property type="entry name" value="Putative DNA-binding domain"/>
    <property type="match status" value="1"/>
</dbReference>
<reference evidence="2 3" key="1">
    <citation type="submission" date="2018-09" db="EMBL/GenBank/DDBJ databases">
        <authorList>
            <person name="Zhu H."/>
        </authorList>
    </citation>
    <scope>NUCLEOTIDE SEQUENCE [LARGE SCALE GENOMIC DNA]</scope>
    <source>
        <strain evidence="2 3">K2S05-167</strain>
    </source>
</reference>
<dbReference type="Proteomes" id="UP000286287">
    <property type="component" value="Unassembled WGS sequence"/>
</dbReference>
<dbReference type="GO" id="GO:0003677">
    <property type="term" value="F:DNA binding"/>
    <property type="evidence" value="ECO:0007669"/>
    <property type="project" value="UniProtKB-KW"/>
</dbReference>
<dbReference type="InterPro" id="IPR010093">
    <property type="entry name" value="SinI_DNA-bd"/>
</dbReference>
<accession>A0A418V5Z5</accession>
<organism evidence="2 3">
    <name type="scientific">Deinococcus cavernae</name>
    <dbReference type="NCBI Taxonomy" id="2320857"/>
    <lineage>
        <taxon>Bacteria</taxon>
        <taxon>Thermotogati</taxon>
        <taxon>Deinococcota</taxon>
        <taxon>Deinococci</taxon>
        <taxon>Deinococcales</taxon>
        <taxon>Deinococcaceae</taxon>
        <taxon>Deinococcus</taxon>
    </lineage>
</organism>
<evidence type="ECO:0000313" key="3">
    <source>
        <dbReference type="Proteomes" id="UP000286287"/>
    </source>
</evidence>
<sequence>MPHLFPSQLLCLLFLMPGSPPTLLGMRKELTPKEVSQQLGVTHSAVTQWLRLGKLTGYRIGGRWRVKTAALEQFLAAGRNV</sequence>
<proteinExistence type="predicted"/>
<dbReference type="EMBL" id="QYUJ01000014">
    <property type="protein sequence ID" value="RJF71489.1"/>
    <property type="molecule type" value="Genomic_DNA"/>
</dbReference>
<keyword evidence="3" id="KW-1185">Reference proteome</keyword>
<evidence type="ECO:0000259" key="1">
    <source>
        <dbReference type="Pfam" id="PF12728"/>
    </source>
</evidence>
<comment type="caution">
    <text evidence="2">The sequence shown here is derived from an EMBL/GenBank/DDBJ whole genome shotgun (WGS) entry which is preliminary data.</text>
</comment>
<gene>
    <name evidence="2" type="ORF">D3875_07830</name>
</gene>
<name>A0A418V5Z5_9DEIO</name>
<evidence type="ECO:0000313" key="2">
    <source>
        <dbReference type="EMBL" id="RJF71489.1"/>
    </source>
</evidence>
<dbReference type="Pfam" id="PF12728">
    <property type="entry name" value="HTH_17"/>
    <property type="match status" value="1"/>
</dbReference>
<dbReference type="AlphaFoldDB" id="A0A418V5Z5"/>
<feature type="domain" description="Helix-turn-helix" evidence="1">
    <location>
        <begin position="30"/>
        <end position="78"/>
    </location>
</feature>
<protein>
    <submittedName>
        <fullName evidence="2">DNA-binding protein</fullName>
    </submittedName>
</protein>
<dbReference type="NCBIfam" id="TIGR01764">
    <property type="entry name" value="excise"/>
    <property type="match status" value="1"/>
</dbReference>
<keyword evidence="2" id="KW-0238">DNA-binding</keyword>
<dbReference type="InterPro" id="IPR009061">
    <property type="entry name" value="DNA-bd_dom_put_sf"/>
</dbReference>